<dbReference type="EMBL" id="BPLR01019829">
    <property type="protein sequence ID" value="GIX72244.1"/>
    <property type="molecule type" value="Genomic_DNA"/>
</dbReference>
<reference evidence="1 2" key="1">
    <citation type="submission" date="2021-06" db="EMBL/GenBank/DDBJ databases">
        <title>Caerostris extrusa draft genome.</title>
        <authorList>
            <person name="Kono N."/>
            <person name="Arakawa K."/>
        </authorList>
    </citation>
    <scope>NUCLEOTIDE SEQUENCE [LARGE SCALE GENOMIC DNA]</scope>
</reference>
<evidence type="ECO:0008006" key="3">
    <source>
        <dbReference type="Google" id="ProtNLM"/>
    </source>
</evidence>
<protein>
    <recommendedName>
        <fullName evidence="3">Maturase K</fullName>
    </recommendedName>
</protein>
<accession>A0AAV4MJV8</accession>
<evidence type="ECO:0000313" key="2">
    <source>
        <dbReference type="Proteomes" id="UP001054945"/>
    </source>
</evidence>
<name>A0AAV4MJV8_CAEEX</name>
<gene>
    <name evidence="1" type="ORF">CEXT_560371</name>
</gene>
<dbReference type="AlphaFoldDB" id="A0AAV4MJV8"/>
<organism evidence="1 2">
    <name type="scientific">Caerostris extrusa</name>
    <name type="common">Bark spider</name>
    <name type="synonym">Caerostris bankana</name>
    <dbReference type="NCBI Taxonomy" id="172846"/>
    <lineage>
        <taxon>Eukaryota</taxon>
        <taxon>Metazoa</taxon>
        <taxon>Ecdysozoa</taxon>
        <taxon>Arthropoda</taxon>
        <taxon>Chelicerata</taxon>
        <taxon>Arachnida</taxon>
        <taxon>Araneae</taxon>
        <taxon>Araneomorphae</taxon>
        <taxon>Entelegynae</taxon>
        <taxon>Araneoidea</taxon>
        <taxon>Araneidae</taxon>
        <taxon>Caerostris</taxon>
    </lineage>
</organism>
<comment type="caution">
    <text evidence="1">The sequence shown here is derived from an EMBL/GenBank/DDBJ whole genome shotgun (WGS) entry which is preliminary data.</text>
</comment>
<dbReference type="Proteomes" id="UP001054945">
    <property type="component" value="Unassembled WGS sequence"/>
</dbReference>
<evidence type="ECO:0000313" key="1">
    <source>
        <dbReference type="EMBL" id="GIX72244.1"/>
    </source>
</evidence>
<sequence length="290" mass="32591">MNGGRQPLLHCLIRSHVSYFIFFPQIRGSGFSVFGTIVCSARGQFGGRSDPDSSWSAPRSLLEADLISILSLAGRYRRDAVIGREHQLFQSDERRPTAVAPALLETRFILYLLSTNTREAGFPPSNYCFALRREAAIDHALFLKQDKTGSRERLAAGMIPNSSWSAPSSLLEAELISILSLAGRYRRDAVVGREHHVFTSDEWLPTAVAPALLEVMFHTLSSFLKYRGSGFSVFRTIVLLRAERQFTYCYLLCSDSKLKSRTSLKRETRSAAKKVLTNEHQEKLQTLLQS</sequence>
<proteinExistence type="predicted"/>
<keyword evidence="2" id="KW-1185">Reference proteome</keyword>